<evidence type="ECO:0000313" key="3">
    <source>
        <dbReference type="Proteomes" id="UP000254866"/>
    </source>
</evidence>
<dbReference type="OrthoDB" id="4907280at2759"/>
<evidence type="ECO:0000256" key="1">
    <source>
        <dbReference type="SAM" id="SignalP"/>
    </source>
</evidence>
<dbReference type="CDD" id="cd08576">
    <property type="entry name" value="GDPD_like_SMaseD_PLD"/>
    <property type="match status" value="1"/>
</dbReference>
<gene>
    <name evidence="2" type="ORF">BP5553_07927</name>
</gene>
<keyword evidence="1" id="KW-0732">Signal</keyword>
<evidence type="ECO:0008006" key="4">
    <source>
        <dbReference type="Google" id="ProtNLM"/>
    </source>
</evidence>
<sequence>MAPLSRVISSFCSVALLVSQSVIVQARPAPTVKHLLAPRDGLANTTSVGPQPFYAIAHRVLTVQGIKDALSHNANAVEIDMTATQEGWWANHDGFEWTKGDTAQAMFETIAEERKAGKTLNFVWLDIKTPDMCDPLDNNQQHCSISGLRDLARQYLEPQGVRVLFGFYKTSPIGYHSILESLNSNEAMNLDGKALAVQQEFESSGPAKRQRVYSYGFDFLPIQFGDCTESRFFTCTELRQGAASGQFGKVFGWTSKQGETSYVDKLLGVAGVDGLIYGYAATNYADTDHTRSASQDVLSWVANHKDRRYLATQNDNPW</sequence>
<dbReference type="EMBL" id="NPIC01000007">
    <property type="protein sequence ID" value="RDL34799.1"/>
    <property type="molecule type" value="Genomic_DNA"/>
</dbReference>
<evidence type="ECO:0000313" key="2">
    <source>
        <dbReference type="EMBL" id="RDL34799.1"/>
    </source>
</evidence>
<proteinExistence type="predicted"/>
<feature type="signal peptide" evidence="1">
    <location>
        <begin position="1"/>
        <end position="26"/>
    </location>
</feature>
<dbReference type="SUPFAM" id="SSF51695">
    <property type="entry name" value="PLC-like phosphodiesterases"/>
    <property type="match status" value="1"/>
</dbReference>
<feature type="chain" id="PRO_5016770413" description="Phospholipase D" evidence="1">
    <location>
        <begin position="27"/>
        <end position="318"/>
    </location>
</feature>
<dbReference type="InterPro" id="IPR017946">
    <property type="entry name" value="PLC-like_Pdiesterase_TIM-brl"/>
</dbReference>
<protein>
    <recommendedName>
        <fullName evidence="4">Phospholipase D</fullName>
    </recommendedName>
</protein>
<keyword evidence="3" id="KW-1185">Reference proteome</keyword>
<dbReference type="Proteomes" id="UP000254866">
    <property type="component" value="Unassembled WGS sequence"/>
</dbReference>
<reference evidence="2 3" key="1">
    <citation type="journal article" date="2018" name="IMA Fungus">
        <title>IMA Genome-F 9: Draft genome sequence of Annulohypoxylon stygium, Aspergillus mulundensis, Berkeleyomyces basicola (syn. Thielaviopsis basicola), Ceratocystis smalleyi, two Cercospora beticola strains, Coleophoma cylindrospora, Fusarium fracticaudum, Phialophora cf. hyalina, and Morchella septimelata.</title>
        <authorList>
            <person name="Wingfield B.D."/>
            <person name="Bills G.F."/>
            <person name="Dong Y."/>
            <person name="Huang W."/>
            <person name="Nel W.J."/>
            <person name="Swalarsk-Parry B.S."/>
            <person name="Vaghefi N."/>
            <person name="Wilken P.M."/>
            <person name="An Z."/>
            <person name="de Beer Z.W."/>
            <person name="De Vos L."/>
            <person name="Chen L."/>
            <person name="Duong T.A."/>
            <person name="Gao Y."/>
            <person name="Hammerbacher A."/>
            <person name="Kikkert J.R."/>
            <person name="Li Y."/>
            <person name="Li H."/>
            <person name="Li K."/>
            <person name="Li Q."/>
            <person name="Liu X."/>
            <person name="Ma X."/>
            <person name="Naidoo K."/>
            <person name="Pethybridge S.J."/>
            <person name="Sun J."/>
            <person name="Steenkamp E.T."/>
            <person name="van der Nest M.A."/>
            <person name="van Wyk S."/>
            <person name="Wingfield M.J."/>
            <person name="Xiong C."/>
            <person name="Yue Q."/>
            <person name="Zhang X."/>
        </authorList>
    </citation>
    <scope>NUCLEOTIDE SEQUENCE [LARGE SCALE GENOMIC DNA]</scope>
    <source>
        <strain evidence="2 3">BP 5553</strain>
    </source>
</reference>
<organism evidence="2 3">
    <name type="scientific">Venustampulla echinocandica</name>
    <dbReference type="NCBI Taxonomy" id="2656787"/>
    <lineage>
        <taxon>Eukaryota</taxon>
        <taxon>Fungi</taxon>
        <taxon>Dikarya</taxon>
        <taxon>Ascomycota</taxon>
        <taxon>Pezizomycotina</taxon>
        <taxon>Leotiomycetes</taxon>
        <taxon>Helotiales</taxon>
        <taxon>Pleuroascaceae</taxon>
        <taxon>Venustampulla</taxon>
    </lineage>
</organism>
<dbReference type="GeneID" id="43600776"/>
<dbReference type="AlphaFoldDB" id="A0A370THX6"/>
<dbReference type="Gene3D" id="3.20.20.190">
    <property type="entry name" value="Phosphatidylinositol (PI) phosphodiesterase"/>
    <property type="match status" value="1"/>
</dbReference>
<name>A0A370THX6_9HELO</name>
<comment type="caution">
    <text evidence="2">The sequence shown here is derived from an EMBL/GenBank/DDBJ whole genome shotgun (WGS) entry which is preliminary data.</text>
</comment>
<dbReference type="GO" id="GO:0006629">
    <property type="term" value="P:lipid metabolic process"/>
    <property type="evidence" value="ECO:0007669"/>
    <property type="project" value="InterPro"/>
</dbReference>
<dbReference type="GO" id="GO:0008081">
    <property type="term" value="F:phosphoric diester hydrolase activity"/>
    <property type="evidence" value="ECO:0007669"/>
    <property type="project" value="InterPro"/>
</dbReference>
<dbReference type="RefSeq" id="XP_031867781.1">
    <property type="nucleotide sequence ID" value="XM_032016550.1"/>
</dbReference>
<accession>A0A370THX6</accession>